<proteinExistence type="predicted"/>
<organism evidence="2 3">
    <name type="scientific">Blastococcus carthaginiensis</name>
    <dbReference type="NCBI Taxonomy" id="3050034"/>
    <lineage>
        <taxon>Bacteria</taxon>
        <taxon>Bacillati</taxon>
        <taxon>Actinomycetota</taxon>
        <taxon>Actinomycetes</taxon>
        <taxon>Geodermatophilales</taxon>
        <taxon>Geodermatophilaceae</taxon>
        <taxon>Blastococcus</taxon>
    </lineage>
</organism>
<sequence length="134" mass="14255">MRAAAERAGLRAAPWLLWFGVLGGGIAWTLHTVVDWGLEETVCRSGNDDLLGLPLRPVLGVLSLLFLALAVASTVVAYVLWRRLSVAPAGDDLAELRRGRASFMALVGLVADVLFTLMVLMSSVAVLVIPVCVS</sequence>
<reference evidence="3" key="1">
    <citation type="submission" date="2023-05" db="EMBL/GenBank/DDBJ databases">
        <title>Draft genome of Pseudofrankia sp. BMG5.37.</title>
        <authorList>
            <person name="Gtari M."/>
            <person name="Ghodhbane F."/>
            <person name="Sbissi I."/>
        </authorList>
    </citation>
    <scope>NUCLEOTIDE SEQUENCE [LARGE SCALE GENOMIC DNA]</scope>
    <source>
        <strain evidence="3">BMG 814</strain>
    </source>
</reference>
<dbReference type="EMBL" id="JASNFN010000002">
    <property type="protein sequence ID" value="MDP5181812.1"/>
    <property type="molecule type" value="Genomic_DNA"/>
</dbReference>
<comment type="caution">
    <text evidence="2">The sequence shown here is derived from an EMBL/GenBank/DDBJ whole genome shotgun (WGS) entry which is preliminary data.</text>
</comment>
<keyword evidence="1" id="KW-0472">Membrane</keyword>
<name>A0ABT9I999_9ACTN</name>
<feature type="transmembrane region" description="Helical" evidence="1">
    <location>
        <begin position="12"/>
        <end position="30"/>
    </location>
</feature>
<gene>
    <name evidence="2" type="ORF">QOZ88_04115</name>
</gene>
<evidence type="ECO:0000256" key="1">
    <source>
        <dbReference type="SAM" id="Phobius"/>
    </source>
</evidence>
<accession>A0ABT9I999</accession>
<keyword evidence="1" id="KW-1133">Transmembrane helix</keyword>
<evidence type="ECO:0000313" key="2">
    <source>
        <dbReference type="EMBL" id="MDP5181812.1"/>
    </source>
</evidence>
<dbReference type="RefSeq" id="WP_305998518.1">
    <property type="nucleotide sequence ID" value="NZ_JASNFN010000002.1"/>
</dbReference>
<feature type="transmembrane region" description="Helical" evidence="1">
    <location>
        <begin position="102"/>
        <end position="129"/>
    </location>
</feature>
<feature type="transmembrane region" description="Helical" evidence="1">
    <location>
        <begin position="58"/>
        <end position="81"/>
    </location>
</feature>
<keyword evidence="1" id="KW-0812">Transmembrane</keyword>
<dbReference type="Proteomes" id="UP001233673">
    <property type="component" value="Unassembled WGS sequence"/>
</dbReference>
<protein>
    <submittedName>
        <fullName evidence="2">Uncharacterized protein</fullName>
    </submittedName>
</protein>
<evidence type="ECO:0000313" key="3">
    <source>
        <dbReference type="Proteomes" id="UP001233673"/>
    </source>
</evidence>
<keyword evidence="3" id="KW-1185">Reference proteome</keyword>